<dbReference type="RefSeq" id="XP_065654036.1">
    <property type="nucleotide sequence ID" value="XM_065797964.1"/>
</dbReference>
<name>A0ABM4BXS7_HYDVU</name>
<dbReference type="InterPro" id="IPR011042">
    <property type="entry name" value="6-blade_b-propeller_TolB-like"/>
</dbReference>
<feature type="repeat" description="NHL" evidence="2">
    <location>
        <begin position="181"/>
        <end position="225"/>
    </location>
</feature>
<dbReference type="PROSITE" id="PS51125">
    <property type="entry name" value="NHL"/>
    <property type="match status" value="2"/>
</dbReference>
<dbReference type="SUPFAM" id="SSF63829">
    <property type="entry name" value="Calcium-dependent phosphotriesterase"/>
    <property type="match status" value="1"/>
</dbReference>
<dbReference type="GeneID" id="100209021"/>
<keyword evidence="1" id="KW-0677">Repeat</keyword>
<evidence type="ECO:0000256" key="2">
    <source>
        <dbReference type="PROSITE-ProRule" id="PRU00504"/>
    </source>
</evidence>
<dbReference type="PANTHER" id="PTHR24104:SF25">
    <property type="entry name" value="PROTEIN LIN-41"/>
    <property type="match status" value="1"/>
</dbReference>
<gene>
    <name evidence="4" type="primary">LOC100209021</name>
</gene>
<feature type="repeat" description="NHL" evidence="2">
    <location>
        <begin position="235"/>
        <end position="272"/>
    </location>
</feature>
<proteinExistence type="predicted"/>
<sequence>MSWFKTLKKSEKKTSGVKYNENVFVPKPQKVRNKKGKIQYIVEAFEENAKSSKFFPVDCSPQFLTYLKGKILMTGQTDTIKVYDPSGTHLESIHAEHKDSILSGLALNSTENSLFLCDARSKSQARVQIFNIKEDIQPVAHIGQGLFQAPHGICVTKNNKTLVTDVERREIFIIEDDGYHASVFGGSGQRPGQFSFPHDVVFDEVHKRIIVSDTLNHRLQIFSESGRFMDIVEYDKYGKRLFSCPTSLKFDNDNHLVVCDNGANSLQILNQDMQLIKKISLDNIQKPSAVTILPLGKLCIACAVQSKILII</sequence>
<dbReference type="Gene3D" id="2.120.10.30">
    <property type="entry name" value="TolB, C-terminal domain"/>
    <property type="match status" value="2"/>
</dbReference>
<dbReference type="InterPro" id="IPR001258">
    <property type="entry name" value="NHL_repeat"/>
</dbReference>
<accession>A0ABM4BXS7</accession>
<evidence type="ECO:0000256" key="1">
    <source>
        <dbReference type="ARBA" id="ARBA00022737"/>
    </source>
</evidence>
<dbReference type="Proteomes" id="UP001652625">
    <property type="component" value="Chromosome 05"/>
</dbReference>
<dbReference type="Pfam" id="PF01436">
    <property type="entry name" value="NHL"/>
    <property type="match status" value="2"/>
</dbReference>
<dbReference type="PANTHER" id="PTHR24104">
    <property type="entry name" value="E3 UBIQUITIN-PROTEIN LIGASE NHLRC1-RELATED"/>
    <property type="match status" value="1"/>
</dbReference>
<organism evidence="3 4">
    <name type="scientific">Hydra vulgaris</name>
    <name type="common">Hydra</name>
    <name type="synonym">Hydra attenuata</name>
    <dbReference type="NCBI Taxonomy" id="6087"/>
    <lineage>
        <taxon>Eukaryota</taxon>
        <taxon>Metazoa</taxon>
        <taxon>Cnidaria</taxon>
        <taxon>Hydrozoa</taxon>
        <taxon>Hydroidolina</taxon>
        <taxon>Anthoathecata</taxon>
        <taxon>Aplanulata</taxon>
        <taxon>Hydridae</taxon>
        <taxon>Hydra</taxon>
    </lineage>
</organism>
<keyword evidence="3" id="KW-1185">Reference proteome</keyword>
<protein>
    <submittedName>
        <fullName evidence="4">Protein wech isoform X2</fullName>
    </submittedName>
</protein>
<reference evidence="4" key="1">
    <citation type="submission" date="2025-08" db="UniProtKB">
        <authorList>
            <consortium name="RefSeq"/>
        </authorList>
    </citation>
    <scope>IDENTIFICATION</scope>
</reference>
<dbReference type="InterPro" id="IPR050952">
    <property type="entry name" value="TRIM-NHL_E3_ligases"/>
</dbReference>
<dbReference type="CDD" id="cd05819">
    <property type="entry name" value="NHL"/>
    <property type="match status" value="1"/>
</dbReference>
<evidence type="ECO:0000313" key="3">
    <source>
        <dbReference type="Proteomes" id="UP001652625"/>
    </source>
</evidence>
<evidence type="ECO:0000313" key="4">
    <source>
        <dbReference type="RefSeq" id="XP_065654036.1"/>
    </source>
</evidence>